<accession>A0ABY5Q6N3</accession>
<dbReference type="Proteomes" id="UP001057738">
    <property type="component" value="Chromosome"/>
</dbReference>
<sequence>MYELMIAVDLRDEISEAELAELSWHLGVGQQPERLSIVTRFPVVVTDDSGIPHVEDDPRPLLAGRGAAWRVGGVLCSALASRADLPVRGWALMSRQEIHPDEFDQVGELLRWLAARAHPTHLREDGAVGIGFLRFHEDEIPAVLRVESGQVGWPA</sequence>
<dbReference type="RefSeq" id="WP_257857779.1">
    <property type="nucleotide sequence ID" value="NZ_CP102514.1"/>
</dbReference>
<protein>
    <submittedName>
        <fullName evidence="1">Uncharacterized protein</fullName>
    </submittedName>
</protein>
<reference evidence="1" key="1">
    <citation type="submission" date="2022-08" db="EMBL/GenBank/DDBJ databases">
        <authorList>
            <person name="Tian L."/>
        </authorList>
    </citation>
    <scope>NUCLEOTIDE SEQUENCE</scope>
    <source>
        <strain evidence="1">CM253</strain>
    </source>
</reference>
<organism evidence="1 2">
    <name type="scientific">Streptomyces yangpuensis</name>
    <dbReference type="NCBI Taxonomy" id="1648182"/>
    <lineage>
        <taxon>Bacteria</taxon>
        <taxon>Bacillati</taxon>
        <taxon>Actinomycetota</taxon>
        <taxon>Actinomycetes</taxon>
        <taxon>Kitasatosporales</taxon>
        <taxon>Streptomycetaceae</taxon>
        <taxon>Streptomyces</taxon>
    </lineage>
</organism>
<dbReference type="EMBL" id="CP102514">
    <property type="protein sequence ID" value="UUY51857.1"/>
    <property type="molecule type" value="Genomic_DNA"/>
</dbReference>
<dbReference type="GeneID" id="95572889"/>
<keyword evidence="2" id="KW-1185">Reference proteome</keyword>
<proteinExistence type="predicted"/>
<evidence type="ECO:0000313" key="1">
    <source>
        <dbReference type="EMBL" id="UUY51857.1"/>
    </source>
</evidence>
<evidence type="ECO:0000313" key="2">
    <source>
        <dbReference type="Proteomes" id="UP001057738"/>
    </source>
</evidence>
<name>A0ABY5Q6N3_9ACTN</name>
<gene>
    <name evidence="1" type="ORF">NRK68_05450</name>
</gene>